<dbReference type="RefSeq" id="WP_379292265.1">
    <property type="nucleotide sequence ID" value="NZ_JBHTKX010000001.1"/>
</dbReference>
<comment type="caution">
    <text evidence="2">The sequence shown here is derived from an EMBL/GenBank/DDBJ whole genome shotgun (WGS) entry which is preliminary data.</text>
</comment>
<gene>
    <name evidence="2" type="ORF">ACFQ3J_00475</name>
</gene>
<dbReference type="Proteomes" id="UP001597169">
    <property type="component" value="Unassembled WGS sequence"/>
</dbReference>
<dbReference type="EMBL" id="JBHTKX010000001">
    <property type="protein sequence ID" value="MFD1126649.1"/>
    <property type="molecule type" value="Genomic_DNA"/>
</dbReference>
<feature type="compositionally biased region" description="Low complexity" evidence="1">
    <location>
        <begin position="71"/>
        <end position="96"/>
    </location>
</feature>
<sequence>MATPTGYGSNIRQSLVSKGLSNNDIGYNKSSGYVTVKGQDFLKPSKNLDGVSYDTVSNFNNAWNNYQKSQSPGVTTTTGTTSTSSGYTPTASTYSPKGLVSSRDALGSYGISGDRVGYSNGNVTVDGRYFGTPGANLGGTTYFDQTGFNNALSNYQIGNMQNQIMNNTQLPDNAYTQQINELLAQLNQQASNPQQIDPYSTAQYAAYKAQSDRAAQQGVRSAQEAMGASGFGRSTMLGERAQGIQNSQNEYLETQVVPQIIAAEQARQQQEYANLFNLLSPLMSQQGYADDRSQMQLGNQYNALNMLTQEQQRGIDNSRADASLTGNYLSPEQQSAINTLLALKQSAEAPGITAQQRNALSTQADAVRNQMRSLGLDPTQYGSDVSYNQASQYQPGRTMAGQQLDMQQQQQAFDQEQQQWSNDRYIEEFEYQKARDAIEDKRLAKEFEENVRQYDLNYALQKLESQNQQEYRNATLALDKQQFEWQQDTAIADAEAATARAAAEAASNTTSIQDFAKTYVNSIAKRDSKTGAVLNKKEVFSAFIASGYDDEEIEKMLPQYGITTKEADQFQNEVGAGK</sequence>
<evidence type="ECO:0000256" key="1">
    <source>
        <dbReference type="SAM" id="MobiDB-lite"/>
    </source>
</evidence>
<reference evidence="3" key="1">
    <citation type="journal article" date="2019" name="Int. J. Syst. Evol. Microbiol.">
        <title>The Global Catalogue of Microorganisms (GCM) 10K type strain sequencing project: providing services to taxonomists for standard genome sequencing and annotation.</title>
        <authorList>
            <consortium name="The Broad Institute Genomics Platform"/>
            <consortium name="The Broad Institute Genome Sequencing Center for Infectious Disease"/>
            <person name="Wu L."/>
            <person name="Ma J."/>
        </authorList>
    </citation>
    <scope>NUCLEOTIDE SEQUENCE [LARGE SCALE GENOMIC DNA]</scope>
    <source>
        <strain evidence="3">CCUG 53519</strain>
    </source>
</reference>
<evidence type="ECO:0000313" key="2">
    <source>
        <dbReference type="EMBL" id="MFD1126649.1"/>
    </source>
</evidence>
<proteinExistence type="predicted"/>
<accession>A0ABW3PH44</accession>
<feature type="region of interest" description="Disordered" evidence="1">
    <location>
        <begin position="67"/>
        <end position="97"/>
    </location>
</feature>
<evidence type="ECO:0008006" key="4">
    <source>
        <dbReference type="Google" id="ProtNLM"/>
    </source>
</evidence>
<evidence type="ECO:0000313" key="3">
    <source>
        <dbReference type="Proteomes" id="UP001597169"/>
    </source>
</evidence>
<name>A0ABW3PH44_9BACL</name>
<keyword evidence="3" id="KW-1185">Reference proteome</keyword>
<organism evidence="2 3">
    <name type="scientific">Paenibacillus provencensis</name>
    <dbReference type="NCBI Taxonomy" id="441151"/>
    <lineage>
        <taxon>Bacteria</taxon>
        <taxon>Bacillati</taxon>
        <taxon>Bacillota</taxon>
        <taxon>Bacilli</taxon>
        <taxon>Bacillales</taxon>
        <taxon>Paenibacillaceae</taxon>
        <taxon>Paenibacillus</taxon>
    </lineage>
</organism>
<protein>
    <recommendedName>
        <fullName evidence="4">Peptidase S74 domain-containing protein</fullName>
    </recommendedName>
</protein>